<feature type="region of interest" description="Disordered" evidence="5">
    <location>
        <begin position="1"/>
        <end position="21"/>
    </location>
</feature>
<feature type="region of interest" description="Disordered" evidence="5">
    <location>
        <begin position="321"/>
        <end position="340"/>
    </location>
</feature>
<organism evidence="6 7">
    <name type="scientific">Ideonella oryzae</name>
    <dbReference type="NCBI Taxonomy" id="2937441"/>
    <lineage>
        <taxon>Bacteria</taxon>
        <taxon>Pseudomonadati</taxon>
        <taxon>Pseudomonadota</taxon>
        <taxon>Betaproteobacteria</taxon>
        <taxon>Burkholderiales</taxon>
        <taxon>Sphaerotilaceae</taxon>
        <taxon>Ideonella</taxon>
    </lineage>
</organism>
<comment type="caution">
    <text evidence="6">The sequence shown here is derived from an EMBL/GenBank/DDBJ whole genome shotgun (WGS) entry which is preliminary data.</text>
</comment>
<dbReference type="NCBIfam" id="TIGR02794">
    <property type="entry name" value="tolA_full"/>
    <property type="match status" value="1"/>
</dbReference>
<sequence length="340" mass="36512">MSSPLQTLATPREALHPPTADSPRTGWIMSLLAHLLLVLGLTLGVQWHTADPEGVTAELWSAVPQIAAAPQGQTDGQPTPTPPQDTAAQAEQARQAQEEARQEARQQQAEAAAERATAQKAAEQKAAKAAQAAAEKAQEEREAELARERDQRAREKRQQAERDAREKEKAAQAKAAEEKAAKDKAAKEQAAKEQADKDRQAKQDQQRQAKAAEAARQDQLRRMAAQLGSPNGVAGANGAQGSTGTAQRTSGPSANYAGRLKAYIKPNIVQLDSIDGNPRAVVEVRCAPDGSIIGRRLTHSSGNHDWDETVLRAIDRTGKLPRDVDGTIPPTMEIGFTPKD</sequence>
<evidence type="ECO:0000256" key="2">
    <source>
        <dbReference type="ARBA" id="ARBA00022692"/>
    </source>
</evidence>
<feature type="compositionally biased region" description="Low complexity" evidence="5">
    <location>
        <begin position="69"/>
        <end position="95"/>
    </location>
</feature>
<dbReference type="EMBL" id="JAMXMC010000002">
    <property type="protein sequence ID" value="MCO5975932.1"/>
    <property type="molecule type" value="Genomic_DNA"/>
</dbReference>
<evidence type="ECO:0000256" key="4">
    <source>
        <dbReference type="ARBA" id="ARBA00023136"/>
    </source>
</evidence>
<feature type="compositionally biased region" description="Polar residues" evidence="5">
    <location>
        <begin position="239"/>
        <end position="253"/>
    </location>
</feature>
<evidence type="ECO:0000256" key="1">
    <source>
        <dbReference type="ARBA" id="ARBA00004167"/>
    </source>
</evidence>
<proteinExistence type="predicted"/>
<dbReference type="Pfam" id="PF13103">
    <property type="entry name" value="TonB_2"/>
    <property type="match status" value="1"/>
</dbReference>
<evidence type="ECO:0000256" key="3">
    <source>
        <dbReference type="ARBA" id="ARBA00022989"/>
    </source>
</evidence>
<dbReference type="Proteomes" id="UP001204851">
    <property type="component" value="Unassembled WGS sequence"/>
</dbReference>
<protein>
    <submittedName>
        <fullName evidence="6">Cell envelope integrity protein TolA</fullName>
    </submittedName>
</protein>
<dbReference type="RefSeq" id="WP_252768399.1">
    <property type="nucleotide sequence ID" value="NZ_JAMXMC010000002.1"/>
</dbReference>
<gene>
    <name evidence="6" type="primary">tolA</name>
    <name evidence="6" type="ORF">M0L44_04215</name>
</gene>
<reference evidence="6 7" key="1">
    <citation type="submission" date="2022-06" db="EMBL/GenBank/DDBJ databases">
        <title>Ideonella sp. NS12-5 Genome sequencing and assembly.</title>
        <authorList>
            <person name="Jung Y."/>
        </authorList>
    </citation>
    <scope>NUCLEOTIDE SEQUENCE [LARGE SCALE GENOMIC DNA]</scope>
    <source>
        <strain evidence="6 7">NS12-5</strain>
    </source>
</reference>
<dbReference type="InterPro" id="IPR014161">
    <property type="entry name" value="Tol-Pal_TolA"/>
</dbReference>
<keyword evidence="4" id="KW-0472">Membrane</keyword>
<evidence type="ECO:0000313" key="6">
    <source>
        <dbReference type="EMBL" id="MCO5975932.1"/>
    </source>
</evidence>
<dbReference type="SUPFAM" id="SSF74653">
    <property type="entry name" value="TolA/TonB C-terminal domain"/>
    <property type="match status" value="1"/>
</dbReference>
<feature type="compositionally biased region" description="Basic and acidic residues" evidence="5">
    <location>
        <begin position="136"/>
        <end position="207"/>
    </location>
</feature>
<accession>A0ABT1BI88</accession>
<dbReference type="InterPro" id="IPR006260">
    <property type="entry name" value="TonB/TolA_C"/>
</dbReference>
<name>A0ABT1BI88_9BURK</name>
<keyword evidence="7" id="KW-1185">Reference proteome</keyword>
<keyword evidence="2" id="KW-0812">Transmembrane</keyword>
<keyword evidence="3" id="KW-1133">Transmembrane helix</keyword>
<evidence type="ECO:0000313" key="7">
    <source>
        <dbReference type="Proteomes" id="UP001204851"/>
    </source>
</evidence>
<comment type="subcellular location">
    <subcellularLocation>
        <location evidence="1">Membrane</location>
        <topology evidence="1">Single-pass membrane protein</topology>
    </subcellularLocation>
</comment>
<evidence type="ECO:0000256" key="5">
    <source>
        <dbReference type="SAM" id="MobiDB-lite"/>
    </source>
</evidence>
<feature type="region of interest" description="Disordered" evidence="5">
    <location>
        <begin position="69"/>
        <end position="254"/>
    </location>
</feature>
<dbReference type="NCBIfam" id="TIGR01352">
    <property type="entry name" value="tonB_Cterm"/>
    <property type="match status" value="1"/>
</dbReference>
<feature type="compositionally biased region" description="Low complexity" evidence="5">
    <location>
        <begin position="105"/>
        <end position="121"/>
    </location>
</feature>